<dbReference type="GO" id="GO:0032355">
    <property type="term" value="P:response to estradiol"/>
    <property type="evidence" value="ECO:0007669"/>
    <property type="project" value="TreeGrafter"/>
</dbReference>
<dbReference type="PANTHER" id="PTHR23345:SF29">
    <property type="entry name" value="VITELLOGENIN 3, PHOSVITINLESS"/>
    <property type="match status" value="1"/>
</dbReference>
<dbReference type="InterPro" id="IPR015819">
    <property type="entry name" value="Lipid_transp_b-sht_shell"/>
</dbReference>
<dbReference type="Gene3D" id="2.20.90.10">
    <property type="entry name" value="Vitellinogen, beta-sheet shell domain"/>
    <property type="match status" value="1"/>
</dbReference>
<dbReference type="Gene3D" id="2.20.80.10">
    <property type="entry name" value="Lipovitellin-phosvitin complex, chain A, domain 4"/>
    <property type="match status" value="1"/>
</dbReference>
<proteinExistence type="predicted"/>
<dbReference type="PANTHER" id="PTHR23345">
    <property type="entry name" value="VITELLOGENIN-RELATED"/>
    <property type="match status" value="1"/>
</dbReference>
<dbReference type="GO" id="GO:0045735">
    <property type="term" value="F:nutrient reservoir activity"/>
    <property type="evidence" value="ECO:0007669"/>
    <property type="project" value="UniProtKB-KW"/>
</dbReference>
<evidence type="ECO:0000259" key="7">
    <source>
        <dbReference type="PROSITE" id="PS51211"/>
    </source>
</evidence>
<dbReference type="InterPro" id="IPR015816">
    <property type="entry name" value="Vitellinogen_b-sht_N"/>
</dbReference>
<dbReference type="InterPro" id="IPR001747">
    <property type="entry name" value="Vitellogenin_N"/>
</dbReference>
<protein>
    <submittedName>
        <fullName evidence="8">Vitellogenin 3, phosvitinless</fullName>
    </submittedName>
</protein>
<dbReference type="InterPro" id="IPR015817">
    <property type="entry name" value="Vitellinogen_open_b-sht_sub1"/>
</dbReference>
<keyword evidence="5" id="KW-0325">Glycoprotein</keyword>
<keyword evidence="4 6" id="KW-1015">Disulfide bond</keyword>
<organism evidence="8 9">
    <name type="scientific">Sphaeramia orbicularis</name>
    <name type="common">orbiculate cardinalfish</name>
    <dbReference type="NCBI Taxonomy" id="375764"/>
    <lineage>
        <taxon>Eukaryota</taxon>
        <taxon>Metazoa</taxon>
        <taxon>Chordata</taxon>
        <taxon>Craniata</taxon>
        <taxon>Vertebrata</taxon>
        <taxon>Euteleostomi</taxon>
        <taxon>Actinopterygii</taxon>
        <taxon>Neopterygii</taxon>
        <taxon>Teleostei</taxon>
        <taxon>Neoteleostei</taxon>
        <taxon>Acanthomorphata</taxon>
        <taxon>Gobiaria</taxon>
        <taxon>Kurtiformes</taxon>
        <taxon>Apogonoidei</taxon>
        <taxon>Apogonidae</taxon>
        <taxon>Apogoninae</taxon>
        <taxon>Sphaeramia</taxon>
    </lineage>
</organism>
<dbReference type="Ensembl" id="ENSSORT00005054141.1">
    <property type="protein sequence ID" value="ENSSORP00005052888.1"/>
    <property type="gene ID" value="ENSSORG00005023590.1"/>
</dbReference>
<dbReference type="Proteomes" id="UP000472271">
    <property type="component" value="Chromosome 4"/>
</dbReference>
<dbReference type="AlphaFoldDB" id="A0A673CLJ3"/>
<dbReference type="InterPro" id="IPR050733">
    <property type="entry name" value="Vitellogenin/Apolipophorin"/>
</dbReference>
<dbReference type="SUPFAM" id="SSF56968">
    <property type="entry name" value="Lipovitellin-phosvitin complex, beta-sheet shell regions"/>
    <property type="match status" value="3"/>
</dbReference>
<sequence>LHQILCNYLNIMGTKSVSDLILNPSKTYEYQYEGTVNFGLGDPRFVESGVKMVCKVKIAGVSDHTFSLQVSDLSYEEFNGIQGRDRFIKSAGITNLITAQLAKPFMFDYAGGHVNNIYASADVSETVVNIIRGILSFFQVTVKTTEKIYDLEEIGIHGKCQSNYAVEEDTKTTEYRITQVVDVSNCREKAALFTGIATAVLDDVSKQRGESIFSTVRYIYNIKPEHGGHVTRAEALEQEFFTPFNVMGGNFRMKSKKEIVLVSVVQSAARGAVGGQDSMESRGNIVFKFGNVGTNVPIMMKKVNDPVQEAVDLIERLAQVHLKQVDNANTEQVIRLYQLMRMVPIEGMKAMWNRFKEQREKRHWFLITAVEANNDTILKFLKERFNANDLEPFEALFTVLLTFNHLEASAEMVEMAKEFLGFPISNEYVRNTVVMAYGSLVNKHCAYNTPCPDAAVQPLLEMANKALVAKNNKDMVLVLKALGNAGHPGSIKTIMKFLPGVAANPVDLPPSVLSAAVQAMRLIAARDPHHVQDISVELFFNKNLSSEIRMLAFIMLVDTKPSMALVSTVTTHLMEDTDLHVGSFAYSYLYSLAKSKTPENHFLSTACTTAMKILAPKFGRLGYYYSKAARMDVFNDKYLLGLAAEGFMLKNEPYVMPSEMRMRGKLFFIGRILQTIEFGIRNEGIKELFGKEIPGFKGDFSFGDFLAILNILKKWEHSPDNKPIFSASTRLSGQEWFFTDINKDFIRNIINMIYSPGEGNLLDIFSKGISWHKAMPLLMADARYIKASCVGLPVEISKYYQVLNGLSVNAMAEVNPPQTGIMDSEVLLKTEGFIGYTKDLWLFYGINTKLFQSGAELKAKSPISFPWKFDATVNIKEKKYSLEFIPSSNEVEFFSFRSDVYAVSRNIEDEGKTTPMIPSSGEAANSTTWSQICAESDAYGIGVCLESEFRKEYRPEQYPLYYLLGYTRFGLKVKKAVDRIRFEVNGTNPMGMCQLFNTQTKLFQVFRFHFSVIVAAPRLENVILLLLKWVTSESCTIVKAVSMNANEVSDGYEAQMVYKYTDSQSIGQMVVSQAREDSNWKMSAETTMNVADTKAVLKWGVDCKPYEVSVETSSTKERLNAMLAWKVLPDTLAEAGQIIGRFIRHLAFFFGFNWELETNTEKQLTASVVGTSANYYNVEMKFPEYSLNRQDIPFPLPYPSLETPYPMNETLNHV</sequence>
<feature type="domain" description="Vitellogenin" evidence="7">
    <location>
        <begin position="22"/>
        <end position="660"/>
    </location>
</feature>
<dbReference type="Gene3D" id="1.25.10.20">
    <property type="entry name" value="Vitellinogen, superhelical"/>
    <property type="match status" value="1"/>
</dbReference>
<reference evidence="8" key="3">
    <citation type="submission" date="2025-09" db="UniProtKB">
        <authorList>
            <consortium name="Ensembl"/>
        </authorList>
    </citation>
    <scope>IDENTIFICATION</scope>
</reference>
<keyword evidence="3" id="KW-0758">Storage protein</keyword>
<dbReference type="FunCoup" id="A0A673CLJ3">
    <property type="interactions" value="1"/>
</dbReference>
<evidence type="ECO:0000256" key="3">
    <source>
        <dbReference type="ARBA" id="ARBA00022761"/>
    </source>
</evidence>
<evidence type="ECO:0000256" key="6">
    <source>
        <dbReference type="PROSITE-ProRule" id="PRU00557"/>
    </source>
</evidence>
<evidence type="ECO:0000256" key="4">
    <source>
        <dbReference type="ARBA" id="ARBA00023157"/>
    </source>
</evidence>
<reference evidence="8" key="1">
    <citation type="submission" date="2019-06" db="EMBL/GenBank/DDBJ databases">
        <authorList>
            <consortium name="Wellcome Sanger Institute Data Sharing"/>
        </authorList>
    </citation>
    <scope>NUCLEOTIDE SEQUENCE [LARGE SCALE GENOMIC DNA]</scope>
</reference>
<comment type="caution">
    <text evidence="6">Lacks conserved residue(s) required for the propagation of feature annotation.</text>
</comment>
<dbReference type="PROSITE" id="PS51211">
    <property type="entry name" value="VITELLOGENIN"/>
    <property type="match status" value="1"/>
</dbReference>
<dbReference type="Gene3D" id="2.30.230.10">
    <property type="entry name" value="Lipovitellin, beta-sheet shell regions, chain A"/>
    <property type="match status" value="1"/>
</dbReference>
<dbReference type="Pfam" id="PF09172">
    <property type="entry name" value="Vit_open_b-sht"/>
    <property type="match status" value="1"/>
</dbReference>
<dbReference type="InterPro" id="IPR011030">
    <property type="entry name" value="Lipovitellin_superhlx_dom"/>
</dbReference>
<keyword evidence="1" id="KW-0597">Phosphoprotein</keyword>
<accession>A0A673CLJ3</accession>
<evidence type="ECO:0000256" key="1">
    <source>
        <dbReference type="ARBA" id="ARBA00022553"/>
    </source>
</evidence>
<evidence type="ECO:0000256" key="5">
    <source>
        <dbReference type="ARBA" id="ARBA00023180"/>
    </source>
</evidence>
<keyword evidence="9" id="KW-1185">Reference proteome</keyword>
<evidence type="ECO:0000313" key="9">
    <source>
        <dbReference type="Proteomes" id="UP000472271"/>
    </source>
</evidence>
<dbReference type="SMART" id="SM01169">
    <property type="entry name" value="DUF1943"/>
    <property type="match status" value="1"/>
</dbReference>
<dbReference type="GO" id="GO:0071391">
    <property type="term" value="P:cellular response to estrogen stimulus"/>
    <property type="evidence" value="ECO:0007669"/>
    <property type="project" value="TreeGrafter"/>
</dbReference>
<name>A0A673CLJ3_9TELE</name>
<gene>
    <name evidence="8" type="primary">vtg3</name>
</gene>
<dbReference type="InterPro" id="IPR015255">
    <property type="entry name" value="Vitellinogen_open_b-sht"/>
</dbReference>
<dbReference type="SMART" id="SM00638">
    <property type="entry name" value="LPD_N"/>
    <property type="match status" value="1"/>
</dbReference>
<dbReference type="InterPro" id="IPR015258">
    <property type="entry name" value="Vitellinogen_b-sht_shell"/>
</dbReference>
<feature type="disulfide bond" evidence="6">
    <location>
        <begin position="160"/>
        <end position="186"/>
    </location>
</feature>
<dbReference type="InParanoid" id="A0A673CLJ3"/>
<dbReference type="InterPro" id="IPR037088">
    <property type="entry name" value="Vitellinogen_b-sht_shell_sf"/>
</dbReference>
<dbReference type="Gene3D" id="2.20.50.20">
    <property type="entry name" value="Lipovitellin. Chain A, domain 3"/>
    <property type="match status" value="1"/>
</dbReference>
<evidence type="ECO:0000256" key="2">
    <source>
        <dbReference type="ARBA" id="ARBA00022729"/>
    </source>
</evidence>
<keyword evidence="2" id="KW-0732">Signal</keyword>
<dbReference type="SMART" id="SM01170">
    <property type="entry name" value="DUF1944"/>
    <property type="match status" value="1"/>
</dbReference>
<dbReference type="Pfam" id="PF09175">
    <property type="entry name" value="Vit_b-sht_shell"/>
    <property type="match status" value="1"/>
</dbReference>
<reference evidence="8" key="2">
    <citation type="submission" date="2025-08" db="UniProtKB">
        <authorList>
            <consortium name="Ensembl"/>
        </authorList>
    </citation>
    <scope>IDENTIFICATION</scope>
</reference>
<dbReference type="Pfam" id="PF01347">
    <property type="entry name" value="Vitellogenin_N"/>
    <property type="match status" value="1"/>
</dbReference>
<dbReference type="SUPFAM" id="SSF48431">
    <property type="entry name" value="Lipovitellin-phosvitin complex, superhelical domain"/>
    <property type="match status" value="1"/>
</dbReference>
<dbReference type="GO" id="GO:0005319">
    <property type="term" value="F:lipid transporter activity"/>
    <property type="evidence" value="ECO:0007669"/>
    <property type="project" value="InterPro"/>
</dbReference>
<evidence type="ECO:0000313" key="8">
    <source>
        <dbReference type="Ensembl" id="ENSSORP00005052888.1"/>
    </source>
</evidence>